<evidence type="ECO:0000256" key="6">
    <source>
        <dbReference type="ARBA" id="ARBA00023298"/>
    </source>
</evidence>
<feature type="repeat" description="ANK" evidence="7">
    <location>
        <begin position="45"/>
        <end position="77"/>
    </location>
</feature>
<keyword evidence="5" id="KW-0638">Presynaptic neurotoxin</keyword>
<dbReference type="OrthoDB" id="496981at2759"/>
<evidence type="ECO:0000313" key="9">
    <source>
        <dbReference type="Proteomes" id="UP000054359"/>
    </source>
</evidence>
<keyword evidence="9" id="KW-1185">Reference proteome</keyword>
<dbReference type="AlphaFoldDB" id="A0A087TKB6"/>
<evidence type="ECO:0000256" key="3">
    <source>
        <dbReference type="ARBA" id="ARBA00022537"/>
    </source>
</evidence>
<feature type="repeat" description="ANK" evidence="7">
    <location>
        <begin position="11"/>
        <end position="43"/>
    </location>
</feature>
<proteinExistence type="predicted"/>
<dbReference type="SUPFAM" id="SSF48403">
    <property type="entry name" value="Ankyrin repeat"/>
    <property type="match status" value="1"/>
</dbReference>
<evidence type="ECO:0000256" key="7">
    <source>
        <dbReference type="PROSITE-ProRule" id="PRU00023"/>
    </source>
</evidence>
<dbReference type="GO" id="GO:0044218">
    <property type="term" value="C:other organism cell membrane"/>
    <property type="evidence" value="ECO:0007669"/>
    <property type="project" value="UniProtKB-KW"/>
</dbReference>
<dbReference type="OMA" id="CSNQQIL"/>
<keyword evidence="2" id="KW-0268">Exocytosis</keyword>
<protein>
    <submittedName>
        <fullName evidence="8">Ankyrin repeat domain-containing protein 40</fullName>
    </submittedName>
</protein>
<keyword evidence="3" id="KW-1052">Target cell membrane</keyword>
<dbReference type="Pfam" id="PF13637">
    <property type="entry name" value="Ank_4"/>
    <property type="match status" value="1"/>
</dbReference>
<keyword evidence="4" id="KW-0528">Neurotoxin</keyword>
<organism evidence="8 9">
    <name type="scientific">Stegodyphus mimosarum</name>
    <name type="common">African social velvet spider</name>
    <dbReference type="NCBI Taxonomy" id="407821"/>
    <lineage>
        <taxon>Eukaryota</taxon>
        <taxon>Metazoa</taxon>
        <taxon>Ecdysozoa</taxon>
        <taxon>Arthropoda</taxon>
        <taxon>Chelicerata</taxon>
        <taxon>Arachnida</taxon>
        <taxon>Araneae</taxon>
        <taxon>Araneomorphae</taxon>
        <taxon>Entelegynae</taxon>
        <taxon>Eresoidea</taxon>
        <taxon>Eresidae</taxon>
        <taxon>Stegodyphus</taxon>
    </lineage>
</organism>
<gene>
    <name evidence="8" type="ORF">X975_23073</name>
</gene>
<reference evidence="8 9" key="1">
    <citation type="submission" date="2013-11" db="EMBL/GenBank/DDBJ databases">
        <title>Genome sequencing of Stegodyphus mimosarum.</title>
        <authorList>
            <person name="Bechsgaard J."/>
        </authorList>
    </citation>
    <scope>NUCLEOTIDE SEQUENCE [LARGE SCALE GENOMIC DNA]</scope>
</reference>
<evidence type="ECO:0000256" key="5">
    <source>
        <dbReference type="ARBA" id="ARBA00023028"/>
    </source>
</evidence>
<sequence>MCNVEMNGDKRSEELLREASAYGDEDSVRSLVENGTDVNAQHNVNGWTALHWAAKRGHSSLVHYLLSRGADPTLTSVYGETAFSLAKKDDIRQILSLDNDESSEFQSSPLPITPNYLANPPLVEKVIMQNSHNLEDTYTSSNTSNRCLKRDCDEEIVLKVRTSDPPNQDFIEIEIPLKNLSYENVFRTCCEELNVLPNNVQKLRKLPNTIVRKDKDVMRFCNFQELELVLNSSATIIKSPCLSKSPAQPEINGTTNNNSSTSNTFIEKSNYCKNGTILY</sequence>
<comment type="subcellular location">
    <subcellularLocation>
        <location evidence="1">Target cell membrane</location>
    </subcellularLocation>
</comment>
<evidence type="ECO:0000313" key="8">
    <source>
        <dbReference type="EMBL" id="KFM65555.1"/>
    </source>
</evidence>
<feature type="non-terminal residue" evidence="8">
    <location>
        <position position="279"/>
    </location>
</feature>
<dbReference type="PROSITE" id="PS50088">
    <property type="entry name" value="ANK_REPEAT"/>
    <property type="match status" value="2"/>
</dbReference>
<dbReference type="PROSITE" id="PS50297">
    <property type="entry name" value="ANK_REP_REGION"/>
    <property type="match status" value="1"/>
</dbReference>
<dbReference type="PANTHER" id="PTHR24192">
    <property type="entry name" value="ANKYRIN REPEAT DOMAIN 40"/>
    <property type="match status" value="1"/>
</dbReference>
<keyword evidence="6" id="KW-0472">Membrane</keyword>
<dbReference type="PANTHER" id="PTHR24192:SF3">
    <property type="entry name" value="ANKYRIN REPEAT DOMAIN 40"/>
    <property type="match status" value="1"/>
</dbReference>
<evidence type="ECO:0000256" key="2">
    <source>
        <dbReference type="ARBA" id="ARBA00022483"/>
    </source>
</evidence>
<evidence type="ECO:0000256" key="1">
    <source>
        <dbReference type="ARBA" id="ARBA00004175"/>
    </source>
</evidence>
<dbReference type="EMBL" id="KK115616">
    <property type="protein sequence ID" value="KFM65555.1"/>
    <property type="molecule type" value="Genomic_DNA"/>
</dbReference>
<evidence type="ECO:0000256" key="4">
    <source>
        <dbReference type="ARBA" id="ARBA00022699"/>
    </source>
</evidence>
<dbReference type="InterPro" id="IPR002110">
    <property type="entry name" value="Ankyrin_rpt"/>
</dbReference>
<dbReference type="Gene3D" id="1.25.40.20">
    <property type="entry name" value="Ankyrin repeat-containing domain"/>
    <property type="match status" value="1"/>
</dbReference>
<dbReference type="InterPro" id="IPR036770">
    <property type="entry name" value="Ankyrin_rpt-contain_sf"/>
</dbReference>
<keyword evidence="6" id="KW-1053">Target membrane</keyword>
<keyword evidence="7" id="KW-0040">ANK repeat</keyword>
<dbReference type="STRING" id="407821.A0A087TKB6"/>
<dbReference type="GO" id="GO:0044231">
    <property type="term" value="C:host cell presynaptic membrane"/>
    <property type="evidence" value="ECO:0007669"/>
    <property type="project" value="UniProtKB-KW"/>
</dbReference>
<name>A0A087TKB6_STEMI</name>
<dbReference type="GO" id="GO:0006887">
    <property type="term" value="P:exocytosis"/>
    <property type="evidence" value="ECO:0007669"/>
    <property type="project" value="UniProtKB-KW"/>
</dbReference>
<dbReference type="SMART" id="SM00248">
    <property type="entry name" value="ANK"/>
    <property type="match status" value="2"/>
</dbReference>
<dbReference type="Proteomes" id="UP000054359">
    <property type="component" value="Unassembled WGS sequence"/>
</dbReference>
<dbReference type="InterPro" id="IPR039195">
    <property type="entry name" value="ANKRD40"/>
</dbReference>
<accession>A0A087TKB6</accession>
<keyword evidence="5" id="KW-0800">Toxin</keyword>